<dbReference type="SUPFAM" id="SSF55797">
    <property type="entry name" value="PR-1-like"/>
    <property type="match status" value="1"/>
</dbReference>
<sequence length="125" mass="13796">MEGGLEPLRRNRVLEHLAQCVAKEMAAFGQVRHSDPNKVRDFALMEGTTESCNNDGCSVGENVARAATIRDIHNFLVSQTNATDRINLCNERHQMMGVGIAKGKTDNLLYMCQIFRGCDAATEVP</sequence>
<accession>A0A7S1UYH5</accession>
<proteinExistence type="predicted"/>
<organism evidence="1">
    <name type="scientific">Grammatophora oceanica</name>
    <dbReference type="NCBI Taxonomy" id="210454"/>
    <lineage>
        <taxon>Eukaryota</taxon>
        <taxon>Sar</taxon>
        <taxon>Stramenopiles</taxon>
        <taxon>Ochrophyta</taxon>
        <taxon>Bacillariophyta</taxon>
        <taxon>Fragilariophyceae</taxon>
        <taxon>Fragilariophycidae</taxon>
        <taxon>Rhabdonematales</taxon>
        <taxon>Grammatophoraceae</taxon>
        <taxon>Grammatophora</taxon>
    </lineage>
</organism>
<dbReference type="AlphaFoldDB" id="A0A7S1UYH5"/>
<gene>
    <name evidence="1" type="ORF">GOCE00092_LOCUS11154</name>
</gene>
<name>A0A7S1UYH5_9STRA</name>
<dbReference type="Gene3D" id="3.40.33.10">
    <property type="entry name" value="CAP"/>
    <property type="match status" value="1"/>
</dbReference>
<evidence type="ECO:0008006" key="2">
    <source>
        <dbReference type="Google" id="ProtNLM"/>
    </source>
</evidence>
<dbReference type="EMBL" id="HBGK01021819">
    <property type="protein sequence ID" value="CAD9282243.1"/>
    <property type="molecule type" value="Transcribed_RNA"/>
</dbReference>
<reference evidence="1" key="1">
    <citation type="submission" date="2021-01" db="EMBL/GenBank/DDBJ databases">
        <authorList>
            <person name="Corre E."/>
            <person name="Pelletier E."/>
            <person name="Niang G."/>
            <person name="Scheremetjew M."/>
            <person name="Finn R."/>
            <person name="Kale V."/>
            <person name="Holt S."/>
            <person name="Cochrane G."/>
            <person name="Meng A."/>
            <person name="Brown T."/>
            <person name="Cohen L."/>
        </authorList>
    </citation>
    <scope>NUCLEOTIDE SEQUENCE</scope>
    <source>
        <strain evidence="1">CCMP 410</strain>
    </source>
</reference>
<dbReference type="InterPro" id="IPR035940">
    <property type="entry name" value="CAP_sf"/>
</dbReference>
<evidence type="ECO:0000313" key="1">
    <source>
        <dbReference type="EMBL" id="CAD9282243.1"/>
    </source>
</evidence>
<protein>
    <recommendedName>
        <fullName evidence="2">SCP domain-containing protein</fullName>
    </recommendedName>
</protein>